<evidence type="ECO:0000256" key="4">
    <source>
        <dbReference type="ARBA" id="ARBA00022825"/>
    </source>
</evidence>
<evidence type="ECO:0000313" key="9">
    <source>
        <dbReference type="EMBL" id="NKY21371.1"/>
    </source>
</evidence>
<evidence type="ECO:0000256" key="3">
    <source>
        <dbReference type="ARBA" id="ARBA00022801"/>
    </source>
</evidence>
<reference evidence="9 10" key="1">
    <citation type="submission" date="2020-04" db="EMBL/GenBank/DDBJ databases">
        <title>MicrobeNet Type strains.</title>
        <authorList>
            <person name="Nicholson A.C."/>
        </authorList>
    </citation>
    <scope>NUCLEOTIDE SEQUENCE [LARGE SCALE GENOMIC DNA]</scope>
    <source>
        <strain evidence="9 10">ATCC BAA-788</strain>
    </source>
</reference>
<dbReference type="InterPro" id="IPR015500">
    <property type="entry name" value="Peptidase_S8_subtilisin-rel"/>
</dbReference>
<feature type="transmembrane region" description="Helical" evidence="7">
    <location>
        <begin position="421"/>
        <end position="441"/>
    </location>
</feature>
<protein>
    <submittedName>
        <fullName evidence="9">S8 family serine peptidase</fullName>
    </submittedName>
</protein>
<dbReference type="Gene3D" id="3.40.50.200">
    <property type="entry name" value="Peptidase S8/S53 domain"/>
    <property type="match status" value="1"/>
</dbReference>
<dbReference type="SUPFAM" id="SSF52743">
    <property type="entry name" value="Subtilisin-like"/>
    <property type="match status" value="1"/>
</dbReference>
<sequence>MTTRRRRVPVRVVGALTSLWLLVLVGGGSAWADGPQDGLWWFEAMGVPEVHTQGATGAGVTIAVIDGGINTAVPTLEGADIRVHEPSFCAPQDTPGEYLPAEYPEYDDDSAHGTNVVSMLVGNGRGYHGEVGTSGIAPDASILFYALRVDHACGEQVPGGGLADLMAAAIVQAVDDGADIISISVGGGNDTDLADARAYAISRGVVIVQSMNNEFTREALPVSRITDPLNGVVLVQAVGPDREPATEGARSAGEGVTVMAPGAQILLVGDRDTQVWETWRISGGSSFATPLVAGMLADTWSVYPEATGNQLLQSLIRNTGSEEHELTYHSLYGYGLASVHRMVQVDPTQYPDVNPLIEADGYNEFDYTAQEIAEAERPSWAPPLVQDAGAGEPVATATPSAGSGVPPVVAEPEGAGVATGVWIGAGAGVVAVLVVAAVLIARAQSRTTTTPHPQPGAEQPVRWAHGPNGAAGPTMPQGHSLETDRP</sequence>
<keyword evidence="4 5" id="KW-0720">Serine protease</keyword>
<dbReference type="InterPro" id="IPR000209">
    <property type="entry name" value="Peptidase_S8/S53_dom"/>
</dbReference>
<comment type="caution">
    <text evidence="9">The sequence shown here is derived from an EMBL/GenBank/DDBJ whole genome shotgun (WGS) entry which is preliminary data.</text>
</comment>
<feature type="active site" description="Charge relay system" evidence="5">
    <location>
        <position position="286"/>
    </location>
</feature>
<keyword evidence="3 5" id="KW-0378">Hydrolase</keyword>
<feature type="active site" description="Charge relay system" evidence="5">
    <location>
        <position position="66"/>
    </location>
</feature>
<feature type="domain" description="Peptidase S8/S53" evidence="8">
    <location>
        <begin position="57"/>
        <end position="335"/>
    </location>
</feature>
<evidence type="ECO:0000256" key="6">
    <source>
        <dbReference type="SAM" id="MobiDB-lite"/>
    </source>
</evidence>
<dbReference type="PANTHER" id="PTHR43806:SF11">
    <property type="entry name" value="CEREVISIN-RELATED"/>
    <property type="match status" value="1"/>
</dbReference>
<keyword evidence="2 5" id="KW-0645">Protease</keyword>
<proteinExistence type="inferred from homology"/>
<comment type="similarity">
    <text evidence="1 5">Belongs to the peptidase S8 family.</text>
</comment>
<feature type="region of interest" description="Disordered" evidence="6">
    <location>
        <begin position="382"/>
        <end position="406"/>
    </location>
</feature>
<keyword evidence="7" id="KW-1133">Transmembrane helix</keyword>
<dbReference type="Proteomes" id="UP000581206">
    <property type="component" value="Unassembled WGS sequence"/>
</dbReference>
<evidence type="ECO:0000256" key="1">
    <source>
        <dbReference type="ARBA" id="ARBA00011073"/>
    </source>
</evidence>
<keyword evidence="10" id="KW-1185">Reference proteome</keyword>
<evidence type="ECO:0000313" key="10">
    <source>
        <dbReference type="Proteomes" id="UP000581206"/>
    </source>
</evidence>
<dbReference type="PRINTS" id="PR00723">
    <property type="entry name" value="SUBTILISIN"/>
</dbReference>
<evidence type="ECO:0000256" key="7">
    <source>
        <dbReference type="SAM" id="Phobius"/>
    </source>
</evidence>
<dbReference type="GO" id="GO:0004252">
    <property type="term" value="F:serine-type endopeptidase activity"/>
    <property type="evidence" value="ECO:0007669"/>
    <property type="project" value="UniProtKB-UniRule"/>
</dbReference>
<organism evidence="9 10">
    <name type="scientific">Cellulomonas denverensis</name>
    <dbReference type="NCBI Taxonomy" id="264297"/>
    <lineage>
        <taxon>Bacteria</taxon>
        <taxon>Bacillati</taxon>
        <taxon>Actinomycetota</taxon>
        <taxon>Actinomycetes</taxon>
        <taxon>Micrococcales</taxon>
        <taxon>Cellulomonadaceae</taxon>
        <taxon>Cellulomonas</taxon>
    </lineage>
</organism>
<feature type="region of interest" description="Disordered" evidence="6">
    <location>
        <begin position="446"/>
        <end position="486"/>
    </location>
</feature>
<dbReference type="CDD" id="cd00306">
    <property type="entry name" value="Peptidases_S8_S53"/>
    <property type="match status" value="1"/>
</dbReference>
<accession>A0A7X6QXW9</accession>
<keyword evidence="7" id="KW-0812">Transmembrane</keyword>
<dbReference type="GO" id="GO:0006508">
    <property type="term" value="P:proteolysis"/>
    <property type="evidence" value="ECO:0007669"/>
    <property type="project" value="UniProtKB-KW"/>
</dbReference>
<dbReference type="PROSITE" id="PS51892">
    <property type="entry name" value="SUBTILASE"/>
    <property type="match status" value="1"/>
</dbReference>
<name>A0A7X6QXW9_9CELL</name>
<evidence type="ECO:0000256" key="5">
    <source>
        <dbReference type="PROSITE-ProRule" id="PRU01240"/>
    </source>
</evidence>
<gene>
    <name evidence="9" type="ORF">HGA03_01680</name>
</gene>
<keyword evidence="7" id="KW-0472">Membrane</keyword>
<dbReference type="PANTHER" id="PTHR43806">
    <property type="entry name" value="PEPTIDASE S8"/>
    <property type="match status" value="1"/>
</dbReference>
<dbReference type="AlphaFoldDB" id="A0A7X6QXW9"/>
<evidence type="ECO:0000259" key="8">
    <source>
        <dbReference type="Pfam" id="PF00082"/>
    </source>
</evidence>
<dbReference type="Pfam" id="PF00082">
    <property type="entry name" value="Peptidase_S8"/>
    <property type="match status" value="1"/>
</dbReference>
<dbReference type="EMBL" id="JAAXOX010000001">
    <property type="protein sequence ID" value="NKY21371.1"/>
    <property type="molecule type" value="Genomic_DNA"/>
</dbReference>
<feature type="active site" description="Charge relay system" evidence="5">
    <location>
        <position position="112"/>
    </location>
</feature>
<dbReference type="InterPro" id="IPR036852">
    <property type="entry name" value="Peptidase_S8/S53_dom_sf"/>
</dbReference>
<dbReference type="RefSeq" id="WP_168628471.1">
    <property type="nucleotide sequence ID" value="NZ_JAAXOX010000001.1"/>
</dbReference>
<evidence type="ECO:0000256" key="2">
    <source>
        <dbReference type="ARBA" id="ARBA00022670"/>
    </source>
</evidence>
<dbReference type="InterPro" id="IPR050131">
    <property type="entry name" value="Peptidase_S8_subtilisin-like"/>
</dbReference>